<dbReference type="PROSITE" id="PS50006">
    <property type="entry name" value="FHA_DOMAIN"/>
    <property type="match status" value="1"/>
</dbReference>
<reference evidence="3 4" key="1">
    <citation type="submission" date="2024-03" db="EMBL/GenBank/DDBJ databases">
        <title>Actinomycetospora sp. OC33-EN07, a novel actinomycete isolated from wild orchid (Aerides multiflora).</title>
        <authorList>
            <person name="Suriyachadkun C."/>
        </authorList>
    </citation>
    <scope>NUCLEOTIDE SEQUENCE [LARGE SCALE GENOMIC DNA]</scope>
    <source>
        <strain evidence="3 4">OC33-EN07</strain>
    </source>
</reference>
<proteinExistence type="predicted"/>
<evidence type="ECO:0000313" key="3">
    <source>
        <dbReference type="EMBL" id="MEJ2864800.1"/>
    </source>
</evidence>
<evidence type="ECO:0000313" key="4">
    <source>
        <dbReference type="Proteomes" id="UP001369736"/>
    </source>
</evidence>
<name>A0ABU8MBS0_9PSEU</name>
<keyword evidence="4" id="KW-1185">Reference proteome</keyword>
<dbReference type="PANTHER" id="PTHR23308">
    <property type="entry name" value="NUCLEAR INHIBITOR OF PROTEIN PHOSPHATASE-1"/>
    <property type="match status" value="1"/>
</dbReference>
<feature type="domain" description="FHA" evidence="2">
    <location>
        <begin position="27"/>
        <end position="77"/>
    </location>
</feature>
<accession>A0ABU8MBS0</accession>
<dbReference type="InterPro" id="IPR008984">
    <property type="entry name" value="SMAD_FHA_dom_sf"/>
</dbReference>
<dbReference type="SMART" id="SM00240">
    <property type="entry name" value="FHA"/>
    <property type="match status" value="1"/>
</dbReference>
<protein>
    <submittedName>
        <fullName evidence="3">FHA domain-containing protein</fullName>
    </submittedName>
</protein>
<dbReference type="Gene3D" id="2.60.200.20">
    <property type="match status" value="1"/>
</dbReference>
<dbReference type="EMBL" id="JBBEGM010000013">
    <property type="protein sequence ID" value="MEJ2864800.1"/>
    <property type="molecule type" value="Genomic_DNA"/>
</dbReference>
<gene>
    <name evidence="3" type="ORF">WCD58_26830</name>
</gene>
<sequence>MADDGTLRLRVITEDGAETEHVVTLPVVLGRDPDRVDLVLSDRMVSRRHARLESDDGRVVLVDLDSANGTWLGDEPVTRRALGPDDVVTVGAHTVRWVPETPEVPEDPGPDLGSAGGVVLDDAGLRFLPLGELHAGWRRAVRRLDAIARDAAHDAVAPALEAFLDEELDRIAAPTTSLCAPGMDVDGYRRRLAWIRALPAHAARRDHGTAALEAEDRRLAVEMADALRDGLAAFDEHGVDVVRIGADRLMGALKNTLVAVHQADARAAEPGVPR</sequence>
<evidence type="ECO:0000256" key="1">
    <source>
        <dbReference type="ARBA" id="ARBA00022553"/>
    </source>
</evidence>
<dbReference type="RefSeq" id="WP_337706166.1">
    <property type="nucleotide sequence ID" value="NZ_JBBEGM010000013.1"/>
</dbReference>
<dbReference type="SUPFAM" id="SSF49879">
    <property type="entry name" value="SMAD/FHA domain"/>
    <property type="match status" value="1"/>
</dbReference>
<dbReference type="InterPro" id="IPR050923">
    <property type="entry name" value="Cell_Proc_Reg/RNA_Proc"/>
</dbReference>
<dbReference type="CDD" id="cd00060">
    <property type="entry name" value="FHA"/>
    <property type="match status" value="1"/>
</dbReference>
<dbReference type="Pfam" id="PF00498">
    <property type="entry name" value="FHA"/>
    <property type="match status" value="1"/>
</dbReference>
<dbReference type="Proteomes" id="UP001369736">
    <property type="component" value="Unassembled WGS sequence"/>
</dbReference>
<organism evidence="3 4">
    <name type="scientific">Actinomycetospora flava</name>
    <dbReference type="NCBI Taxonomy" id="3129232"/>
    <lineage>
        <taxon>Bacteria</taxon>
        <taxon>Bacillati</taxon>
        <taxon>Actinomycetota</taxon>
        <taxon>Actinomycetes</taxon>
        <taxon>Pseudonocardiales</taxon>
        <taxon>Pseudonocardiaceae</taxon>
        <taxon>Actinomycetospora</taxon>
    </lineage>
</organism>
<dbReference type="InterPro" id="IPR000253">
    <property type="entry name" value="FHA_dom"/>
</dbReference>
<comment type="caution">
    <text evidence="3">The sequence shown here is derived from an EMBL/GenBank/DDBJ whole genome shotgun (WGS) entry which is preliminary data.</text>
</comment>
<keyword evidence="1" id="KW-0597">Phosphoprotein</keyword>
<evidence type="ECO:0000259" key="2">
    <source>
        <dbReference type="PROSITE" id="PS50006"/>
    </source>
</evidence>